<evidence type="ECO:0000313" key="2">
    <source>
        <dbReference type="EMBL" id="KAH7645384.1"/>
    </source>
</evidence>
<feature type="region of interest" description="Disordered" evidence="1">
    <location>
        <begin position="319"/>
        <end position="347"/>
    </location>
</feature>
<reference evidence="2" key="2">
    <citation type="journal article" date="2021" name="World Allergy Organ. J.">
        <title>Chromosome-level assembly of Dermatophagoides farinae genome and transcriptome reveals two novel allergens Der f 37 and Der f 39.</title>
        <authorList>
            <person name="Chen J."/>
            <person name="Cai Z."/>
            <person name="Fan D."/>
            <person name="Hu J."/>
            <person name="Hou Y."/>
            <person name="He Y."/>
            <person name="Zhang Z."/>
            <person name="Zhao Z."/>
            <person name="Gao P."/>
            <person name="Hu W."/>
            <person name="Sun J."/>
            <person name="Li J."/>
            <person name="Ji K."/>
        </authorList>
    </citation>
    <scope>NUCLEOTIDE SEQUENCE</scope>
    <source>
        <strain evidence="2">JKM2019</strain>
    </source>
</reference>
<sequence>MGQSIDNKPQQNRIFSPSSNSSQSMDCSQVSNLIYDNDQFKPPKCLNADEMNKINRRFDRIRNPTNETVSHFDDNANLISSSIPNYSPDDDSDNHRNVSFIENTRPDYESDDSYYAEDENDDHVNNNNNNNFSPINRHQFISDNESNSKHRTSKTHDCSMDVTLLEQSMATTTNATETFAANNENLTEDDGGYLDNGAISDLNSMFNECPDSRMEDFDRDFEPFRHNNHSFIRPLRSIEDILLNDCDDGESMISIDKSSSVHETTDCTSEFLYDSDAAFNQQATGFIDTSTSNIISNNNNHDKLLVTDLDSLESHFGLPLLQNDNQPIDDNRLSPSSSKHHHDSKCSFDINMNHHHNNNNNNNNQTIHSDIVMANNHQDENRNEINV</sequence>
<gene>
    <name evidence="2" type="ORF">HUG17_0922</name>
</gene>
<dbReference type="AlphaFoldDB" id="A0A9D4SK29"/>
<name>A0A9D4SK29_DERFA</name>
<evidence type="ECO:0000256" key="1">
    <source>
        <dbReference type="SAM" id="MobiDB-lite"/>
    </source>
</evidence>
<feature type="compositionally biased region" description="Acidic residues" evidence="1">
    <location>
        <begin position="109"/>
        <end position="121"/>
    </location>
</feature>
<feature type="region of interest" description="Disordered" evidence="1">
    <location>
        <begin position="1"/>
        <end position="26"/>
    </location>
</feature>
<feature type="compositionally biased region" description="Low complexity" evidence="1">
    <location>
        <begin position="11"/>
        <end position="26"/>
    </location>
</feature>
<dbReference type="Proteomes" id="UP000828236">
    <property type="component" value="Unassembled WGS sequence"/>
</dbReference>
<protein>
    <submittedName>
        <fullName evidence="2">Adenylate cyclase-like protein</fullName>
    </submittedName>
</protein>
<proteinExistence type="predicted"/>
<organism evidence="2">
    <name type="scientific">Dermatophagoides farinae</name>
    <name type="common">American house dust mite</name>
    <dbReference type="NCBI Taxonomy" id="6954"/>
    <lineage>
        <taxon>Eukaryota</taxon>
        <taxon>Metazoa</taxon>
        <taxon>Ecdysozoa</taxon>
        <taxon>Arthropoda</taxon>
        <taxon>Chelicerata</taxon>
        <taxon>Arachnida</taxon>
        <taxon>Acari</taxon>
        <taxon>Acariformes</taxon>
        <taxon>Sarcoptiformes</taxon>
        <taxon>Astigmata</taxon>
        <taxon>Psoroptidia</taxon>
        <taxon>Analgoidea</taxon>
        <taxon>Pyroglyphidae</taxon>
        <taxon>Dermatophagoidinae</taxon>
        <taxon>Dermatophagoides</taxon>
    </lineage>
</organism>
<comment type="caution">
    <text evidence="2">The sequence shown here is derived from an EMBL/GenBank/DDBJ whole genome shotgun (WGS) entry which is preliminary data.</text>
</comment>
<feature type="compositionally biased region" description="Polar residues" evidence="1">
    <location>
        <begin position="1"/>
        <end position="10"/>
    </location>
</feature>
<reference evidence="2" key="1">
    <citation type="submission" date="2020-06" db="EMBL/GenBank/DDBJ databases">
        <authorList>
            <person name="Ji K."/>
            <person name="Li J."/>
        </authorList>
    </citation>
    <scope>NUCLEOTIDE SEQUENCE</scope>
    <source>
        <strain evidence="2">JKM2019</strain>
        <tissue evidence="2">Whole body</tissue>
    </source>
</reference>
<accession>A0A9D4SK29</accession>
<dbReference type="EMBL" id="SDOV01000001">
    <property type="protein sequence ID" value="KAH7645384.1"/>
    <property type="molecule type" value="Genomic_DNA"/>
</dbReference>
<feature type="region of interest" description="Disordered" evidence="1">
    <location>
        <begin position="80"/>
        <end position="138"/>
    </location>
</feature>